<evidence type="ECO:0000256" key="10">
    <source>
        <dbReference type="ARBA" id="ARBA00023239"/>
    </source>
</evidence>
<keyword evidence="8" id="KW-0408">Iron</keyword>
<comment type="catalytic activity">
    <reaction evidence="1">
        <text>D-mannonate = 2-dehydro-3-deoxy-D-gluconate + H2O</text>
        <dbReference type="Rhea" id="RHEA:20097"/>
        <dbReference type="ChEBI" id="CHEBI:15377"/>
        <dbReference type="ChEBI" id="CHEBI:17767"/>
        <dbReference type="ChEBI" id="CHEBI:57990"/>
        <dbReference type="EC" id="4.2.1.8"/>
    </reaction>
</comment>
<comment type="function">
    <text evidence="4">Catalyzes the dehydration of D-mannonate.</text>
</comment>
<comment type="cofactor">
    <cofactor evidence="3">
        <name>Fe(2+)</name>
        <dbReference type="ChEBI" id="CHEBI:29033"/>
    </cofactor>
</comment>
<comment type="pathway">
    <text evidence="5">Carbohydrate metabolism; pentose and glucuronate interconversion.</text>
</comment>
<evidence type="ECO:0000256" key="1">
    <source>
        <dbReference type="ARBA" id="ARBA00001794"/>
    </source>
</evidence>
<evidence type="ECO:0000256" key="9">
    <source>
        <dbReference type="ARBA" id="ARBA00023211"/>
    </source>
</evidence>
<dbReference type="EMBL" id="UINC01002999">
    <property type="protein sequence ID" value="SVA02382.1"/>
    <property type="molecule type" value="Genomic_DNA"/>
</dbReference>
<evidence type="ECO:0000256" key="6">
    <source>
        <dbReference type="ARBA" id="ARBA00007389"/>
    </source>
</evidence>
<evidence type="ECO:0000256" key="8">
    <source>
        <dbReference type="ARBA" id="ARBA00023004"/>
    </source>
</evidence>
<organism evidence="11">
    <name type="scientific">marine metagenome</name>
    <dbReference type="NCBI Taxonomy" id="408172"/>
    <lineage>
        <taxon>unclassified sequences</taxon>
        <taxon>metagenomes</taxon>
        <taxon>ecological metagenomes</taxon>
    </lineage>
</organism>
<dbReference type="GO" id="GO:0042840">
    <property type="term" value="P:D-glucuronate catabolic process"/>
    <property type="evidence" value="ECO:0007669"/>
    <property type="project" value="TreeGrafter"/>
</dbReference>
<protein>
    <recommendedName>
        <fullName evidence="7">mannonate dehydratase</fullName>
        <ecNumber evidence="7">4.2.1.8</ecNumber>
    </recommendedName>
</protein>
<dbReference type="AlphaFoldDB" id="A0A381SE78"/>
<dbReference type="GO" id="GO:0030145">
    <property type="term" value="F:manganese ion binding"/>
    <property type="evidence" value="ECO:0007669"/>
    <property type="project" value="TreeGrafter"/>
</dbReference>
<accession>A0A381SE78</accession>
<name>A0A381SE78_9ZZZZ</name>
<evidence type="ECO:0000256" key="3">
    <source>
        <dbReference type="ARBA" id="ARBA00001954"/>
    </source>
</evidence>
<comment type="similarity">
    <text evidence="6">Belongs to the mannonate dehydratase family.</text>
</comment>
<dbReference type="NCBIfam" id="NF003027">
    <property type="entry name" value="PRK03906.1"/>
    <property type="match status" value="1"/>
</dbReference>
<dbReference type="PANTHER" id="PTHR30387">
    <property type="entry name" value="MANNONATE DEHYDRATASE"/>
    <property type="match status" value="1"/>
</dbReference>
<dbReference type="InterPro" id="IPR004628">
    <property type="entry name" value="Man_deHydtase"/>
</dbReference>
<evidence type="ECO:0000256" key="4">
    <source>
        <dbReference type="ARBA" id="ARBA00002713"/>
    </source>
</evidence>
<dbReference type="Gene3D" id="3.20.20.150">
    <property type="entry name" value="Divalent-metal-dependent TIM barrel enzymes"/>
    <property type="match status" value="1"/>
</dbReference>
<gene>
    <name evidence="11" type="ORF">METZ01_LOCUS55236</name>
</gene>
<proteinExistence type="inferred from homology"/>
<evidence type="ECO:0000313" key="11">
    <source>
        <dbReference type="EMBL" id="SVA02382.1"/>
    </source>
</evidence>
<keyword evidence="10" id="KW-0456">Lyase</keyword>
<reference evidence="11" key="1">
    <citation type="submission" date="2018-05" db="EMBL/GenBank/DDBJ databases">
        <authorList>
            <person name="Lanie J.A."/>
            <person name="Ng W.-L."/>
            <person name="Kazmierczak K.M."/>
            <person name="Andrzejewski T.M."/>
            <person name="Davidsen T.M."/>
            <person name="Wayne K.J."/>
            <person name="Tettelin H."/>
            <person name="Glass J.I."/>
            <person name="Rusch D."/>
            <person name="Podicherti R."/>
            <person name="Tsui H.-C.T."/>
            <person name="Winkler M.E."/>
        </authorList>
    </citation>
    <scope>NUCLEOTIDE SEQUENCE</scope>
</reference>
<dbReference type="GO" id="GO:0008927">
    <property type="term" value="F:mannonate dehydratase activity"/>
    <property type="evidence" value="ECO:0007669"/>
    <property type="project" value="UniProtKB-EC"/>
</dbReference>
<dbReference type="HAMAP" id="MF_00106">
    <property type="entry name" value="UxuA"/>
    <property type="match status" value="1"/>
</dbReference>
<keyword evidence="9" id="KW-0464">Manganese</keyword>
<sequence length="367" mass="40817">VVTALHAHYTGEVWPRDAVQARKDEIARAGLHWSVVESLPVHDAIKLRNEDWDSYVENYKTNIRRVAEVGVETVCYNFMPVVDWTRTDLTFDVPSTGQALRFDIVDFAAYDVFILQRPGAEADHQDEVIGEARQRAAEFSEEQIDRLERNVISGLPGSEASYDRDSLREQVAKYNSVTPEMLRDNLIAFLQEIIPAAEEQGVRMCLHPDDPPFALFGLPRVVSTAADYRSLLAAVDSPANGVTFCTGSLGVRADNDLVAMIKEFGPRIHFVHLRNVMREGDGSFHETDHLAGSSDIVAVVQALMTEESRRRAQGRADADIPMRPDHGHVLLDDIGKDINPGYSGIGRLKGLAEVRGVMETIRTLDLA</sequence>
<evidence type="ECO:0000256" key="5">
    <source>
        <dbReference type="ARBA" id="ARBA00004892"/>
    </source>
</evidence>
<dbReference type="EC" id="4.2.1.8" evidence="7"/>
<dbReference type="Pfam" id="PF03786">
    <property type="entry name" value="UxuA"/>
    <property type="match status" value="1"/>
</dbReference>
<comment type="cofactor">
    <cofactor evidence="2">
        <name>Mn(2+)</name>
        <dbReference type="ChEBI" id="CHEBI:29035"/>
    </cofactor>
</comment>
<dbReference type="SUPFAM" id="SSF51658">
    <property type="entry name" value="Xylose isomerase-like"/>
    <property type="match status" value="1"/>
</dbReference>
<evidence type="ECO:0000256" key="2">
    <source>
        <dbReference type="ARBA" id="ARBA00001936"/>
    </source>
</evidence>
<dbReference type="GO" id="GO:0008198">
    <property type="term" value="F:ferrous iron binding"/>
    <property type="evidence" value="ECO:0007669"/>
    <property type="project" value="TreeGrafter"/>
</dbReference>
<dbReference type="PIRSF" id="PIRSF016049">
    <property type="entry name" value="Man_dehyd"/>
    <property type="match status" value="1"/>
</dbReference>
<dbReference type="PANTHER" id="PTHR30387:SF2">
    <property type="entry name" value="MANNONATE DEHYDRATASE"/>
    <property type="match status" value="1"/>
</dbReference>
<dbReference type="InterPro" id="IPR036237">
    <property type="entry name" value="Xyl_isomerase-like_sf"/>
</dbReference>
<feature type="non-terminal residue" evidence="11">
    <location>
        <position position="1"/>
    </location>
</feature>
<dbReference type="NCBIfam" id="TIGR00695">
    <property type="entry name" value="uxuA"/>
    <property type="match status" value="1"/>
</dbReference>
<evidence type="ECO:0000256" key="7">
    <source>
        <dbReference type="ARBA" id="ARBA00012927"/>
    </source>
</evidence>